<evidence type="ECO:0000313" key="3">
    <source>
        <dbReference type="Proteomes" id="UP000789396"/>
    </source>
</evidence>
<keyword evidence="3" id="KW-1185">Reference proteome</keyword>
<proteinExistence type="predicted"/>
<organism evidence="2 3">
    <name type="scientific">Racocetra fulgida</name>
    <dbReference type="NCBI Taxonomy" id="60492"/>
    <lineage>
        <taxon>Eukaryota</taxon>
        <taxon>Fungi</taxon>
        <taxon>Fungi incertae sedis</taxon>
        <taxon>Mucoromycota</taxon>
        <taxon>Glomeromycotina</taxon>
        <taxon>Glomeromycetes</taxon>
        <taxon>Diversisporales</taxon>
        <taxon>Gigasporaceae</taxon>
        <taxon>Racocetra</taxon>
    </lineage>
</organism>
<dbReference type="Proteomes" id="UP000789396">
    <property type="component" value="Unassembled WGS sequence"/>
</dbReference>
<feature type="region of interest" description="Disordered" evidence="1">
    <location>
        <begin position="196"/>
        <end position="217"/>
    </location>
</feature>
<evidence type="ECO:0000256" key="1">
    <source>
        <dbReference type="SAM" id="MobiDB-lite"/>
    </source>
</evidence>
<name>A0A9N8WP80_9GLOM</name>
<feature type="non-terminal residue" evidence="2">
    <location>
        <position position="1"/>
    </location>
</feature>
<protein>
    <submittedName>
        <fullName evidence="2">1329_t:CDS:1</fullName>
    </submittedName>
</protein>
<reference evidence="2" key="1">
    <citation type="submission" date="2021-06" db="EMBL/GenBank/DDBJ databases">
        <authorList>
            <person name="Kallberg Y."/>
            <person name="Tangrot J."/>
            <person name="Rosling A."/>
        </authorList>
    </citation>
    <scope>NUCLEOTIDE SEQUENCE</scope>
    <source>
        <strain evidence="2">IN212</strain>
    </source>
</reference>
<gene>
    <name evidence="2" type="ORF">RFULGI_LOCUS1991</name>
</gene>
<sequence>KSYNSKVKKLIFNSNTLLLELIEKLTVCIHEEDKKTEYTLFHASVLKTALVATANTILPNVCRILYKYLTVKILKIQEDQIKQSLQYHATIIIPNKMQRYLLVIAPKFEIEQPMMINRDGQVLYLNALTQGSICEVQDINSKTIYERKLYREVWGKARAALMVAPSFDNESDMSSNDEGEVDSETVEKNLNPKELMNPYKCKGKDRPKGTDRIRRTNKAPKKAKRKLYCKICGGTGYNRATCS</sequence>
<feature type="compositionally biased region" description="Basic and acidic residues" evidence="1">
    <location>
        <begin position="202"/>
        <end position="214"/>
    </location>
</feature>
<evidence type="ECO:0000313" key="2">
    <source>
        <dbReference type="EMBL" id="CAG8491208.1"/>
    </source>
</evidence>
<accession>A0A9N8WP80</accession>
<dbReference type="OrthoDB" id="2478397at2759"/>
<comment type="caution">
    <text evidence="2">The sequence shown here is derived from an EMBL/GenBank/DDBJ whole genome shotgun (WGS) entry which is preliminary data.</text>
</comment>
<dbReference type="EMBL" id="CAJVPZ010001380">
    <property type="protein sequence ID" value="CAG8491208.1"/>
    <property type="molecule type" value="Genomic_DNA"/>
</dbReference>
<dbReference type="AlphaFoldDB" id="A0A9N8WP80"/>